<evidence type="ECO:0000313" key="3">
    <source>
        <dbReference type="Proteomes" id="UP001153069"/>
    </source>
</evidence>
<dbReference type="Proteomes" id="UP001153069">
    <property type="component" value="Unassembled WGS sequence"/>
</dbReference>
<keyword evidence="2" id="KW-0378">Hydrolase</keyword>
<dbReference type="AlphaFoldDB" id="A0A9N8DVG2"/>
<dbReference type="SUPFAM" id="SSF53474">
    <property type="entry name" value="alpha/beta-Hydrolases"/>
    <property type="match status" value="1"/>
</dbReference>
<name>A0A9N8DVG2_9STRA</name>
<reference evidence="2" key="1">
    <citation type="submission" date="2020-06" db="EMBL/GenBank/DDBJ databases">
        <authorList>
            <consortium name="Plant Systems Biology data submission"/>
        </authorList>
    </citation>
    <scope>NUCLEOTIDE SEQUENCE</scope>
    <source>
        <strain evidence="2">D6</strain>
    </source>
</reference>
<keyword evidence="3" id="KW-1185">Reference proteome</keyword>
<dbReference type="InterPro" id="IPR053145">
    <property type="entry name" value="AB_hydrolase_Est10"/>
</dbReference>
<organism evidence="2 3">
    <name type="scientific">Seminavis robusta</name>
    <dbReference type="NCBI Taxonomy" id="568900"/>
    <lineage>
        <taxon>Eukaryota</taxon>
        <taxon>Sar</taxon>
        <taxon>Stramenopiles</taxon>
        <taxon>Ochrophyta</taxon>
        <taxon>Bacillariophyta</taxon>
        <taxon>Bacillariophyceae</taxon>
        <taxon>Bacillariophycidae</taxon>
        <taxon>Naviculales</taxon>
        <taxon>Naviculaceae</taxon>
        <taxon>Seminavis</taxon>
    </lineage>
</organism>
<dbReference type="PANTHER" id="PTHR43265:SF1">
    <property type="entry name" value="ESTERASE ESTD"/>
    <property type="match status" value="1"/>
</dbReference>
<evidence type="ECO:0000313" key="2">
    <source>
        <dbReference type="EMBL" id="CAB9507425.1"/>
    </source>
</evidence>
<feature type="domain" description="Serine aminopeptidase S33" evidence="1">
    <location>
        <begin position="77"/>
        <end position="303"/>
    </location>
</feature>
<dbReference type="InterPro" id="IPR029058">
    <property type="entry name" value="AB_hydrolase_fold"/>
</dbReference>
<proteinExistence type="predicted"/>
<dbReference type="OrthoDB" id="10249433at2759"/>
<sequence length="348" mass="38939">MEKLEVQFPAGGDVKEDTLSGTFYLPPKKDQKFAAALVIHGSGPIDRDGNAEMMGGWMNMNMNTHCRLAEELVGRPEQPMAVLCYDKRGIGKSISSTKPNWYYEAGMLDLVQDAVQGYRYLVQQQEANVDKTQIFLMGHSEGAILLPLIAETIAKDETLPTPKGLVFLAGFGEALDEAAGNQRERALTEVAVETGLQGWVLRKVITREKVDKQYKDFMEQVQNKDQSFYSQYFGLAKVPTKWYREHMEWDAHASLQNCPLPCLAITGAKDVQVRPEFCDPEAAKTLAPSAASLETHVVANMTHILRSIEEPPSMLNMQKVYAKLGKQPLDPELLQILHAWLTKQQQQA</sequence>
<dbReference type="InterPro" id="IPR022742">
    <property type="entry name" value="Hydrolase_4"/>
</dbReference>
<dbReference type="GO" id="GO:0052689">
    <property type="term" value="F:carboxylic ester hydrolase activity"/>
    <property type="evidence" value="ECO:0007669"/>
    <property type="project" value="TreeGrafter"/>
</dbReference>
<accession>A0A9N8DVG2</accession>
<dbReference type="Pfam" id="PF12146">
    <property type="entry name" value="Hydrolase_4"/>
    <property type="match status" value="1"/>
</dbReference>
<evidence type="ECO:0000259" key="1">
    <source>
        <dbReference type="Pfam" id="PF12146"/>
    </source>
</evidence>
<dbReference type="Gene3D" id="3.40.50.1820">
    <property type="entry name" value="alpha/beta hydrolase"/>
    <property type="match status" value="1"/>
</dbReference>
<gene>
    <name evidence="2" type="ORF">SEMRO_306_G112970.1</name>
</gene>
<comment type="caution">
    <text evidence="2">The sequence shown here is derived from an EMBL/GenBank/DDBJ whole genome shotgun (WGS) entry which is preliminary data.</text>
</comment>
<dbReference type="PANTHER" id="PTHR43265">
    <property type="entry name" value="ESTERASE ESTD"/>
    <property type="match status" value="1"/>
</dbReference>
<dbReference type="EMBL" id="CAICTM010000305">
    <property type="protein sequence ID" value="CAB9507425.1"/>
    <property type="molecule type" value="Genomic_DNA"/>
</dbReference>
<protein>
    <submittedName>
        <fullName evidence="2">Inherit from bactNOG: Alpha beta hydrolase fold</fullName>
    </submittedName>
</protein>